<dbReference type="PROSITE" id="PS50011">
    <property type="entry name" value="PROTEIN_KINASE_DOM"/>
    <property type="match status" value="1"/>
</dbReference>
<dbReference type="PANTHER" id="PTHR24346">
    <property type="entry name" value="MAP/MICROTUBULE AFFINITY-REGULATING KINASE"/>
    <property type="match status" value="1"/>
</dbReference>
<evidence type="ECO:0000256" key="2">
    <source>
        <dbReference type="ARBA" id="ARBA00022840"/>
    </source>
</evidence>
<organism evidence="4">
    <name type="scientific">Zooxanthella nutricula</name>
    <dbReference type="NCBI Taxonomy" id="1333877"/>
    <lineage>
        <taxon>Eukaryota</taxon>
        <taxon>Sar</taxon>
        <taxon>Alveolata</taxon>
        <taxon>Dinophyceae</taxon>
        <taxon>Peridiniales</taxon>
        <taxon>Peridiniales incertae sedis</taxon>
        <taxon>Zooxanthella</taxon>
    </lineage>
</organism>
<dbReference type="PANTHER" id="PTHR24346:SF30">
    <property type="entry name" value="MATERNAL EMBRYONIC LEUCINE ZIPPER KINASE"/>
    <property type="match status" value="1"/>
</dbReference>
<dbReference type="InterPro" id="IPR000719">
    <property type="entry name" value="Prot_kinase_dom"/>
</dbReference>
<evidence type="ECO:0000256" key="1">
    <source>
        <dbReference type="ARBA" id="ARBA00022741"/>
    </source>
</evidence>
<evidence type="ECO:0000313" key="4">
    <source>
        <dbReference type="EMBL" id="CAD9575111.1"/>
    </source>
</evidence>
<dbReference type="GO" id="GO:0005737">
    <property type="term" value="C:cytoplasm"/>
    <property type="evidence" value="ECO:0007669"/>
    <property type="project" value="TreeGrafter"/>
</dbReference>
<dbReference type="PROSITE" id="PS00108">
    <property type="entry name" value="PROTEIN_KINASE_ST"/>
    <property type="match status" value="1"/>
</dbReference>
<dbReference type="EMBL" id="HBGW01046728">
    <property type="protein sequence ID" value="CAD9575111.1"/>
    <property type="molecule type" value="Transcribed_RNA"/>
</dbReference>
<reference evidence="4" key="1">
    <citation type="submission" date="2021-01" db="EMBL/GenBank/DDBJ databases">
        <authorList>
            <person name="Corre E."/>
            <person name="Pelletier E."/>
            <person name="Niang G."/>
            <person name="Scheremetjew M."/>
            <person name="Finn R."/>
            <person name="Kale V."/>
            <person name="Holt S."/>
            <person name="Cochrane G."/>
            <person name="Meng A."/>
            <person name="Brown T."/>
            <person name="Cohen L."/>
        </authorList>
    </citation>
    <scope>NUCLEOTIDE SEQUENCE</scope>
    <source>
        <strain evidence="4">RCC3387</strain>
    </source>
</reference>
<dbReference type="Gene3D" id="1.10.510.10">
    <property type="entry name" value="Transferase(Phosphotransferase) domain 1"/>
    <property type="match status" value="1"/>
</dbReference>
<dbReference type="GO" id="GO:0035556">
    <property type="term" value="P:intracellular signal transduction"/>
    <property type="evidence" value="ECO:0007669"/>
    <property type="project" value="TreeGrafter"/>
</dbReference>
<gene>
    <name evidence="4" type="ORF">BRAN1462_LOCUS29754</name>
</gene>
<keyword evidence="1" id="KW-0547">Nucleotide-binding</keyword>
<dbReference type="GO" id="GO:0004674">
    <property type="term" value="F:protein serine/threonine kinase activity"/>
    <property type="evidence" value="ECO:0007669"/>
    <property type="project" value="TreeGrafter"/>
</dbReference>
<dbReference type="SUPFAM" id="SSF56112">
    <property type="entry name" value="Protein kinase-like (PK-like)"/>
    <property type="match status" value="1"/>
</dbReference>
<dbReference type="SMART" id="SM00220">
    <property type="entry name" value="S_TKc"/>
    <property type="match status" value="1"/>
</dbReference>
<evidence type="ECO:0000259" key="3">
    <source>
        <dbReference type="PROSITE" id="PS50011"/>
    </source>
</evidence>
<feature type="domain" description="Protein kinase" evidence="3">
    <location>
        <begin position="1"/>
        <end position="177"/>
    </location>
</feature>
<dbReference type="Pfam" id="PF00069">
    <property type="entry name" value="Pkinase"/>
    <property type="match status" value="1"/>
</dbReference>
<dbReference type="AlphaFoldDB" id="A0A7S2P3M1"/>
<sequence>MDLFRGGDLIEGLEHFWEAEDKVDPERVGHLHRQMVAAVEFLHSRSIAHRDVKGDNYMLDRLDIKDPECWLALGDFGTAWRVQQGERLHCKVGTVSHWAPELYAEDYGLKVDVWALGVLAYGMLEGTFPFNEAREVREKRIELEGLPEGCADFVSSMLRRDERERPSAKDLAEHRWLSHRPATPLSRRSRRTLCRGSGSFEQVARELQLRESCPGEGVQKRRKELITRMQTAAALRRVVTPGGRPSPAGPDLSASRFAVHRSSQGGSISRAFEWWAEEEAINQQVLHFDQGSPMCSSMPSEPIVRDTVEQMLRDHGVDLDCFGRGVARTLGELAAEVHGGASRLMLDATEHRKLVRVVDLVLLHITVGGGADQRVLVEAGQVYADGRTRDNLRRLPGAKRAPHENARMATQRIVTSMLNMQDGDVSFDFAQTRVFEKREESASYPGVQTVYRTELVQGYLDSDVSRPEFADEFRVEDARGLTRAFAWWAAARCDEEGVIPAPAEEDDFSSLVPVPVGLDEAALAGCLASAGVDPAQYGRDKARSLQELAAELVKGECSLRHQPDGGLLRIVDVILLRLKKAETSELLVDVSDTLPDGSVVQRRCLPGGKRRLDENEFLAAQRILTTCMRIDSNCVTWDPQSLQLPEAQVESPSYPGLRTLYRKRIISAEVHAQGRSDEAQRRLAQQAFGAAGSGGAHSAPVAAAARWSGA</sequence>
<dbReference type="GO" id="GO:0005524">
    <property type="term" value="F:ATP binding"/>
    <property type="evidence" value="ECO:0007669"/>
    <property type="project" value="UniProtKB-KW"/>
</dbReference>
<protein>
    <recommendedName>
        <fullName evidence="3">Protein kinase domain-containing protein</fullName>
    </recommendedName>
</protein>
<proteinExistence type="predicted"/>
<dbReference type="InterPro" id="IPR008271">
    <property type="entry name" value="Ser/Thr_kinase_AS"/>
</dbReference>
<name>A0A7S2P3M1_9DINO</name>
<keyword evidence="2" id="KW-0067">ATP-binding</keyword>
<dbReference type="InterPro" id="IPR011009">
    <property type="entry name" value="Kinase-like_dom_sf"/>
</dbReference>
<accession>A0A7S2P3M1</accession>